<evidence type="ECO:0000259" key="9">
    <source>
        <dbReference type="PROSITE" id="PS50158"/>
    </source>
</evidence>
<feature type="domain" description="CCHC-type" evidence="9">
    <location>
        <begin position="268"/>
        <end position="283"/>
    </location>
</feature>
<proteinExistence type="predicted"/>
<feature type="region of interest" description="Disordered" evidence="8">
    <location>
        <begin position="516"/>
        <end position="559"/>
    </location>
</feature>
<reference evidence="11" key="1">
    <citation type="submission" date="2021-02" db="EMBL/GenBank/DDBJ databases">
        <authorList>
            <person name="Nowell W R."/>
        </authorList>
    </citation>
    <scope>NUCLEOTIDE SEQUENCE</scope>
</reference>
<dbReference type="Gene3D" id="3.30.420.10">
    <property type="entry name" value="Ribonuclease H-like superfamily/Ribonuclease H"/>
    <property type="match status" value="1"/>
</dbReference>
<evidence type="ECO:0000256" key="3">
    <source>
        <dbReference type="ARBA" id="ARBA00022722"/>
    </source>
</evidence>
<keyword evidence="2" id="KW-0548">Nucleotidyltransferase</keyword>
<dbReference type="PROSITE" id="PS50158">
    <property type="entry name" value="ZF_CCHC"/>
    <property type="match status" value="1"/>
</dbReference>
<feature type="region of interest" description="Disordered" evidence="8">
    <location>
        <begin position="470"/>
        <end position="497"/>
    </location>
</feature>
<evidence type="ECO:0000313" key="12">
    <source>
        <dbReference type="Proteomes" id="UP000663864"/>
    </source>
</evidence>
<dbReference type="Gene3D" id="3.10.20.370">
    <property type="match status" value="1"/>
</dbReference>
<dbReference type="Gene3D" id="1.10.340.70">
    <property type="match status" value="1"/>
</dbReference>
<keyword evidence="7" id="KW-0863">Zinc-finger</keyword>
<comment type="caution">
    <text evidence="11">The sequence shown here is derived from an EMBL/GenBank/DDBJ whole genome shotgun (WGS) entry which is preliminary data.</text>
</comment>
<dbReference type="PANTHER" id="PTHR37984:SF5">
    <property type="entry name" value="PROTEIN NYNRIN-LIKE"/>
    <property type="match status" value="1"/>
</dbReference>
<dbReference type="SUPFAM" id="SSF57756">
    <property type="entry name" value="Retrovirus zinc finger-like domains"/>
    <property type="match status" value="1"/>
</dbReference>
<dbReference type="InterPro" id="IPR050951">
    <property type="entry name" value="Retrovirus_Pol_polyprotein"/>
</dbReference>
<evidence type="ECO:0000256" key="4">
    <source>
        <dbReference type="ARBA" id="ARBA00022759"/>
    </source>
</evidence>
<keyword evidence="1" id="KW-0808">Transferase</keyword>
<dbReference type="InterPro" id="IPR036875">
    <property type="entry name" value="Znf_CCHC_sf"/>
</dbReference>
<dbReference type="SUPFAM" id="SSF53098">
    <property type="entry name" value="Ribonuclease H-like"/>
    <property type="match status" value="1"/>
</dbReference>
<dbReference type="EMBL" id="CAJNOT010000284">
    <property type="protein sequence ID" value="CAF0926309.1"/>
    <property type="molecule type" value="Genomic_DNA"/>
</dbReference>
<feature type="domain" description="Integrase catalytic" evidence="10">
    <location>
        <begin position="684"/>
        <end position="848"/>
    </location>
</feature>
<dbReference type="GO" id="GO:0003964">
    <property type="term" value="F:RNA-directed DNA polymerase activity"/>
    <property type="evidence" value="ECO:0007669"/>
    <property type="project" value="UniProtKB-KW"/>
</dbReference>
<dbReference type="GO" id="GO:0016787">
    <property type="term" value="F:hydrolase activity"/>
    <property type="evidence" value="ECO:0007669"/>
    <property type="project" value="UniProtKB-KW"/>
</dbReference>
<dbReference type="InterPro" id="IPR012337">
    <property type="entry name" value="RNaseH-like_sf"/>
</dbReference>
<dbReference type="GO" id="GO:0004519">
    <property type="term" value="F:endonuclease activity"/>
    <property type="evidence" value="ECO:0007669"/>
    <property type="project" value="UniProtKB-KW"/>
</dbReference>
<dbReference type="FunFam" id="1.10.340.70:FF:000001">
    <property type="entry name" value="Retrovirus-related Pol polyprotein from transposon gypsy-like Protein"/>
    <property type="match status" value="1"/>
</dbReference>
<keyword evidence="6" id="KW-0695">RNA-directed DNA polymerase</keyword>
<dbReference type="InterPro" id="IPR001878">
    <property type="entry name" value="Znf_CCHC"/>
</dbReference>
<dbReference type="Proteomes" id="UP000663864">
    <property type="component" value="Unassembled WGS sequence"/>
</dbReference>
<name>A0A814BE21_9BILA</name>
<feature type="compositionally biased region" description="Polar residues" evidence="8">
    <location>
        <begin position="488"/>
        <end position="497"/>
    </location>
</feature>
<evidence type="ECO:0000256" key="7">
    <source>
        <dbReference type="PROSITE-ProRule" id="PRU00047"/>
    </source>
</evidence>
<sequence length="968" mass="111264">MESNPIQNILHTTALKELPKFTGDPDQKVTQFINAVEHIGSFAGLNESMLHSLATIKLGGSAFNWYNNNQAHLQSWRDLKQHLLERFKPSLSATKTRLKERKQQPGESLNAYYDDIIDLCQQVDHNMPLHMIVDYLQDGIRNDLKIHVKRRLKTLNDEPTPAIFLKIARDEEELLNEIPSETQQSIISPQPYFASVTAATGKQRQSSETSLHSQIPQNTRITDYTHTLNRSRAYRPRSTQLNQFSPCLICQRSNHRTIDCYHKQPRGCYKCGNHNHNIRNCPQGAEYYRKFIPNFSRIASPLYKYNPSSYTHPSNSKSTLFKLSIEEQAAFEQLKHILTTDLVLRLPNNQLPFKIQTDASQLGIGAVLLQTYPEGDRPICYMSKKLTPTQQRWSPIEQECYAIVKAVELWHHYLHGHHFILESDHKPLEALMRKSQMNDKCERWRLRLQSYDFIIKHIKGTSNTMPDYLSRSPVDHAEDDMDDKALPTSISIGTQTDASDNDTLLTSSIVGMVTTRSRSRQLAQSDHHTTTQSNINRSDIQNHQSTSSNSTITTDGPRIEYTGNIDQLKQAQQKDSDLQHITNNLTDDKYVNSYFLQEGLLMHHEHNSKPVPCVPKGEIRRDIMKIYHDTQANGAHFGRDKTIKKIKARYYWNTMTSDITNYVKSCVRCNQNNPIRCKPAGHLNPIEPPEGVWHLLSMDFHGPITPTSRHGNKYIISITDVLSKFVIAKAVRDCTADTAARFLQEEVICKYGTPKCVLTDNGTHFTSNMMEHLLKRLGITHLYSTPYHPQTNGQIERFNSTMDAKIAALSNQCRSDWDDQLPFVIFNYNTSSHSTTKTIPFELMYGRSPVLPFDLQNPIVSLQQSPHYTQNIRQYISHLTNNAKTNIIHAQRQYKSRYDTNRSNPTYSINDLVLIKNIRPRHKFDIRYEGPFRIIRRLGVKTYLVQHVKLLALTRQVTVDLLIPVSTG</sequence>
<dbReference type="Pfam" id="PF17917">
    <property type="entry name" value="RT_RNaseH"/>
    <property type="match status" value="1"/>
</dbReference>
<keyword evidence="7" id="KW-0862">Zinc</keyword>
<dbReference type="InterPro" id="IPR043502">
    <property type="entry name" value="DNA/RNA_pol_sf"/>
</dbReference>
<dbReference type="PROSITE" id="PS50994">
    <property type="entry name" value="INTEGRASE"/>
    <property type="match status" value="1"/>
</dbReference>
<evidence type="ECO:0000256" key="1">
    <source>
        <dbReference type="ARBA" id="ARBA00022679"/>
    </source>
</evidence>
<dbReference type="CDD" id="cd09274">
    <property type="entry name" value="RNase_HI_RT_Ty3"/>
    <property type="match status" value="1"/>
</dbReference>
<evidence type="ECO:0000256" key="5">
    <source>
        <dbReference type="ARBA" id="ARBA00022801"/>
    </source>
</evidence>
<organism evidence="11 12">
    <name type="scientific">Rotaria sordida</name>
    <dbReference type="NCBI Taxonomy" id="392033"/>
    <lineage>
        <taxon>Eukaryota</taxon>
        <taxon>Metazoa</taxon>
        <taxon>Spiralia</taxon>
        <taxon>Gnathifera</taxon>
        <taxon>Rotifera</taxon>
        <taxon>Eurotatoria</taxon>
        <taxon>Bdelloidea</taxon>
        <taxon>Philodinida</taxon>
        <taxon>Philodinidae</taxon>
        <taxon>Rotaria</taxon>
    </lineage>
</organism>
<protein>
    <submittedName>
        <fullName evidence="11">Uncharacterized protein</fullName>
    </submittedName>
</protein>
<dbReference type="SUPFAM" id="SSF56672">
    <property type="entry name" value="DNA/RNA polymerases"/>
    <property type="match status" value="1"/>
</dbReference>
<gene>
    <name evidence="11" type="ORF">ZHD862_LOCUS8680</name>
</gene>
<dbReference type="InterPro" id="IPR041588">
    <property type="entry name" value="Integrase_H2C2"/>
</dbReference>
<dbReference type="AlphaFoldDB" id="A0A814BE21"/>
<dbReference type="InterPro" id="IPR041373">
    <property type="entry name" value="RT_RNaseH"/>
</dbReference>
<keyword evidence="7" id="KW-0479">Metal-binding</keyword>
<dbReference type="InterPro" id="IPR005162">
    <property type="entry name" value="Retrotrans_gag_dom"/>
</dbReference>
<dbReference type="GO" id="GO:0003676">
    <property type="term" value="F:nucleic acid binding"/>
    <property type="evidence" value="ECO:0007669"/>
    <property type="project" value="InterPro"/>
</dbReference>
<dbReference type="Pfam" id="PF03732">
    <property type="entry name" value="Retrotrans_gag"/>
    <property type="match status" value="1"/>
</dbReference>
<keyword evidence="5" id="KW-0378">Hydrolase</keyword>
<dbReference type="FunFam" id="3.10.20.370:FF:000001">
    <property type="entry name" value="Retrovirus-related Pol polyprotein from transposon 17.6-like protein"/>
    <property type="match status" value="1"/>
</dbReference>
<accession>A0A814BE21</accession>
<dbReference type="Pfam" id="PF17921">
    <property type="entry name" value="Integrase_H2C2"/>
    <property type="match status" value="1"/>
</dbReference>
<dbReference type="FunFam" id="3.30.420.10:FF:000032">
    <property type="entry name" value="Retrovirus-related Pol polyprotein from transposon 297-like Protein"/>
    <property type="match status" value="1"/>
</dbReference>
<dbReference type="GO" id="GO:0015074">
    <property type="term" value="P:DNA integration"/>
    <property type="evidence" value="ECO:0007669"/>
    <property type="project" value="InterPro"/>
</dbReference>
<dbReference type="InterPro" id="IPR001584">
    <property type="entry name" value="Integrase_cat-core"/>
</dbReference>
<feature type="compositionally biased region" description="Polar residues" evidence="8">
    <location>
        <begin position="516"/>
        <end position="554"/>
    </location>
</feature>
<evidence type="ECO:0000313" key="11">
    <source>
        <dbReference type="EMBL" id="CAF0926309.1"/>
    </source>
</evidence>
<dbReference type="PANTHER" id="PTHR37984">
    <property type="entry name" value="PROTEIN CBG26694"/>
    <property type="match status" value="1"/>
</dbReference>
<dbReference type="Gene3D" id="4.10.60.10">
    <property type="entry name" value="Zinc finger, CCHC-type"/>
    <property type="match status" value="1"/>
</dbReference>
<dbReference type="Pfam" id="PF00665">
    <property type="entry name" value="rve"/>
    <property type="match status" value="1"/>
</dbReference>
<dbReference type="GO" id="GO:0008270">
    <property type="term" value="F:zinc ion binding"/>
    <property type="evidence" value="ECO:0007669"/>
    <property type="project" value="UniProtKB-KW"/>
</dbReference>
<keyword evidence="4" id="KW-0255">Endonuclease</keyword>
<evidence type="ECO:0000256" key="2">
    <source>
        <dbReference type="ARBA" id="ARBA00022695"/>
    </source>
</evidence>
<dbReference type="InterPro" id="IPR036397">
    <property type="entry name" value="RNaseH_sf"/>
</dbReference>
<evidence type="ECO:0000256" key="6">
    <source>
        <dbReference type="ARBA" id="ARBA00022918"/>
    </source>
</evidence>
<evidence type="ECO:0000256" key="8">
    <source>
        <dbReference type="SAM" id="MobiDB-lite"/>
    </source>
</evidence>
<evidence type="ECO:0000259" key="10">
    <source>
        <dbReference type="PROSITE" id="PS50994"/>
    </source>
</evidence>
<keyword evidence="3" id="KW-0540">Nuclease</keyword>